<keyword evidence="10" id="KW-1185">Reference proteome</keyword>
<protein>
    <submittedName>
        <fullName evidence="9">Uncharacterized protein</fullName>
    </submittedName>
</protein>
<dbReference type="Gene3D" id="1.10.10.60">
    <property type="entry name" value="Homeodomain-like"/>
    <property type="match status" value="2"/>
</dbReference>
<dbReference type="Proteomes" id="UP000467841">
    <property type="component" value="Unassembled WGS sequence"/>
</dbReference>
<dbReference type="InterPro" id="IPR050560">
    <property type="entry name" value="MYB_TF"/>
</dbReference>
<organism evidence="9 10">
    <name type="scientific">Microthlaspi erraticum</name>
    <dbReference type="NCBI Taxonomy" id="1685480"/>
    <lineage>
        <taxon>Eukaryota</taxon>
        <taxon>Viridiplantae</taxon>
        <taxon>Streptophyta</taxon>
        <taxon>Embryophyta</taxon>
        <taxon>Tracheophyta</taxon>
        <taxon>Spermatophyta</taxon>
        <taxon>Magnoliopsida</taxon>
        <taxon>eudicotyledons</taxon>
        <taxon>Gunneridae</taxon>
        <taxon>Pentapetalae</taxon>
        <taxon>rosids</taxon>
        <taxon>malvids</taxon>
        <taxon>Brassicales</taxon>
        <taxon>Brassicaceae</taxon>
        <taxon>Coluteocarpeae</taxon>
        <taxon>Microthlaspi</taxon>
    </lineage>
</organism>
<keyword evidence="4" id="KW-0238">DNA-binding</keyword>
<evidence type="ECO:0000256" key="1">
    <source>
        <dbReference type="ARBA" id="ARBA00004123"/>
    </source>
</evidence>
<dbReference type="PROSITE" id="PS51294">
    <property type="entry name" value="HTH_MYB"/>
    <property type="match status" value="2"/>
</dbReference>
<keyword evidence="5" id="KW-0804">Transcription</keyword>
<dbReference type="OrthoDB" id="2143914at2759"/>
<proteinExistence type="predicted"/>
<dbReference type="InterPro" id="IPR001005">
    <property type="entry name" value="SANT/Myb"/>
</dbReference>
<sequence length="322" mass="37597">MLTCHLSPLHLASRLRLHPHLITNQQQHYCLMSEDHHRWMDQVASWDYFSLNINNDQHHGHYYASHSEEEIKNYNRSKKEATDCGSCGHSSKASVSRGHWRPAEDAKLKELVAVYGPQNWNLIAEKLQGRSGKSCRLRWFNQLDPRINRRAFTEEEEERLIQAHRLYGNKWAMIARLFPGRTDNSVKNHWHVIMARKFREQSSVYRRRKTMIPLKPLLNPNPHSFIDFDPTRLALTHLVRHDQNQPMLPIPCFAGYDHGNESPLMVDGMFVNQLMDIGDYIARTQEATTFDFSNQTGKCEMLESMNEEKKPPFFDFLGLGTA</sequence>
<keyword evidence="6" id="KW-0539">Nucleus</keyword>
<feature type="domain" description="HTH myb-type" evidence="8">
    <location>
        <begin position="144"/>
        <end position="198"/>
    </location>
</feature>
<comment type="subcellular location">
    <subcellularLocation>
        <location evidence="1">Nucleus</location>
    </subcellularLocation>
</comment>
<dbReference type="PANTHER" id="PTHR45614:SF175">
    <property type="entry name" value="TRANSCRIPTION FACTOR MYB105-RELATED"/>
    <property type="match status" value="1"/>
</dbReference>
<dbReference type="EMBL" id="CACVBM020000455">
    <property type="protein sequence ID" value="CAA7019535.1"/>
    <property type="molecule type" value="Genomic_DNA"/>
</dbReference>
<feature type="domain" description="Myb-like" evidence="7">
    <location>
        <begin position="92"/>
        <end position="143"/>
    </location>
</feature>
<evidence type="ECO:0000256" key="4">
    <source>
        <dbReference type="ARBA" id="ARBA00023125"/>
    </source>
</evidence>
<evidence type="ECO:0000256" key="6">
    <source>
        <dbReference type="ARBA" id="ARBA00023242"/>
    </source>
</evidence>
<reference evidence="9" key="1">
    <citation type="submission" date="2020-01" db="EMBL/GenBank/DDBJ databases">
        <authorList>
            <person name="Mishra B."/>
        </authorList>
    </citation>
    <scope>NUCLEOTIDE SEQUENCE [LARGE SCALE GENOMIC DNA]</scope>
</reference>
<keyword evidence="2" id="KW-0677">Repeat</keyword>
<feature type="domain" description="Myb-like" evidence="7">
    <location>
        <begin position="144"/>
        <end position="194"/>
    </location>
</feature>
<dbReference type="InterPro" id="IPR017930">
    <property type="entry name" value="Myb_dom"/>
</dbReference>
<dbReference type="GO" id="GO:0005634">
    <property type="term" value="C:nucleus"/>
    <property type="evidence" value="ECO:0007669"/>
    <property type="project" value="UniProtKB-SubCell"/>
</dbReference>
<evidence type="ECO:0000259" key="8">
    <source>
        <dbReference type="PROSITE" id="PS51294"/>
    </source>
</evidence>
<dbReference type="AlphaFoldDB" id="A0A6D2HY20"/>
<dbReference type="CDD" id="cd00167">
    <property type="entry name" value="SANT"/>
    <property type="match status" value="2"/>
</dbReference>
<comment type="caution">
    <text evidence="9">The sequence shown here is derived from an EMBL/GenBank/DDBJ whole genome shotgun (WGS) entry which is preliminary data.</text>
</comment>
<evidence type="ECO:0000256" key="3">
    <source>
        <dbReference type="ARBA" id="ARBA00023015"/>
    </source>
</evidence>
<dbReference type="GO" id="GO:0000981">
    <property type="term" value="F:DNA-binding transcription factor activity, RNA polymerase II-specific"/>
    <property type="evidence" value="ECO:0007669"/>
    <property type="project" value="TreeGrafter"/>
</dbReference>
<dbReference type="GO" id="GO:0000978">
    <property type="term" value="F:RNA polymerase II cis-regulatory region sequence-specific DNA binding"/>
    <property type="evidence" value="ECO:0007669"/>
    <property type="project" value="TreeGrafter"/>
</dbReference>
<accession>A0A6D2HY20</accession>
<keyword evidence="3" id="KW-0805">Transcription regulation</keyword>
<evidence type="ECO:0000256" key="5">
    <source>
        <dbReference type="ARBA" id="ARBA00023163"/>
    </source>
</evidence>
<evidence type="ECO:0000313" key="9">
    <source>
        <dbReference type="EMBL" id="CAA7019535.1"/>
    </source>
</evidence>
<dbReference type="SMART" id="SM00717">
    <property type="entry name" value="SANT"/>
    <property type="match status" value="2"/>
</dbReference>
<dbReference type="Pfam" id="PF00249">
    <property type="entry name" value="Myb_DNA-binding"/>
    <property type="match status" value="2"/>
</dbReference>
<dbReference type="SUPFAM" id="SSF46689">
    <property type="entry name" value="Homeodomain-like"/>
    <property type="match status" value="1"/>
</dbReference>
<dbReference type="FunFam" id="1.10.10.60:FF:000060">
    <property type="entry name" value="MYB transcription factor"/>
    <property type="match status" value="1"/>
</dbReference>
<name>A0A6D2HY20_9BRAS</name>
<feature type="domain" description="HTH myb-type" evidence="8">
    <location>
        <begin position="92"/>
        <end position="143"/>
    </location>
</feature>
<evidence type="ECO:0000256" key="2">
    <source>
        <dbReference type="ARBA" id="ARBA00022737"/>
    </source>
</evidence>
<dbReference type="InterPro" id="IPR009057">
    <property type="entry name" value="Homeodomain-like_sf"/>
</dbReference>
<evidence type="ECO:0000259" key="7">
    <source>
        <dbReference type="PROSITE" id="PS50090"/>
    </source>
</evidence>
<dbReference type="PANTHER" id="PTHR45614">
    <property type="entry name" value="MYB PROTEIN-RELATED"/>
    <property type="match status" value="1"/>
</dbReference>
<dbReference type="FunFam" id="1.10.10.60:FF:000356">
    <property type="entry name" value="MYB transcription factor"/>
    <property type="match status" value="1"/>
</dbReference>
<evidence type="ECO:0000313" key="10">
    <source>
        <dbReference type="Proteomes" id="UP000467841"/>
    </source>
</evidence>
<gene>
    <name evidence="9" type="ORF">MERR_LOCUS6770</name>
</gene>
<dbReference type="PROSITE" id="PS50090">
    <property type="entry name" value="MYB_LIKE"/>
    <property type="match status" value="2"/>
</dbReference>